<accession>A0A8X6NLJ7</accession>
<comment type="caution">
    <text evidence="1">The sequence shown here is derived from an EMBL/GenBank/DDBJ whole genome shotgun (WGS) entry which is preliminary data.</text>
</comment>
<dbReference type="AlphaFoldDB" id="A0A8X6NLJ7"/>
<gene>
    <name evidence="1" type="ORF">NPIL_587131</name>
</gene>
<protein>
    <submittedName>
        <fullName evidence="1">Uncharacterized protein</fullName>
    </submittedName>
</protein>
<dbReference type="EMBL" id="BMAW01059200">
    <property type="protein sequence ID" value="GFT19991.1"/>
    <property type="molecule type" value="Genomic_DNA"/>
</dbReference>
<sequence length="88" mass="10059">MSETKEYVLDSYGVASYATSRDVADDFGICHTIEKRCLLKEGTRNNRYESPVDRSKNLVAQVVVASDRINTTSGIFESVRQSFIHRYY</sequence>
<evidence type="ECO:0000313" key="2">
    <source>
        <dbReference type="Proteomes" id="UP000887013"/>
    </source>
</evidence>
<organism evidence="1 2">
    <name type="scientific">Nephila pilipes</name>
    <name type="common">Giant wood spider</name>
    <name type="synonym">Nephila maculata</name>
    <dbReference type="NCBI Taxonomy" id="299642"/>
    <lineage>
        <taxon>Eukaryota</taxon>
        <taxon>Metazoa</taxon>
        <taxon>Ecdysozoa</taxon>
        <taxon>Arthropoda</taxon>
        <taxon>Chelicerata</taxon>
        <taxon>Arachnida</taxon>
        <taxon>Araneae</taxon>
        <taxon>Araneomorphae</taxon>
        <taxon>Entelegynae</taxon>
        <taxon>Araneoidea</taxon>
        <taxon>Nephilidae</taxon>
        <taxon>Nephila</taxon>
    </lineage>
</organism>
<proteinExistence type="predicted"/>
<evidence type="ECO:0000313" key="1">
    <source>
        <dbReference type="EMBL" id="GFT19991.1"/>
    </source>
</evidence>
<reference evidence="1" key="1">
    <citation type="submission" date="2020-08" db="EMBL/GenBank/DDBJ databases">
        <title>Multicomponent nature underlies the extraordinary mechanical properties of spider dragline silk.</title>
        <authorList>
            <person name="Kono N."/>
            <person name="Nakamura H."/>
            <person name="Mori M."/>
            <person name="Yoshida Y."/>
            <person name="Ohtoshi R."/>
            <person name="Malay A.D."/>
            <person name="Moran D.A.P."/>
            <person name="Tomita M."/>
            <person name="Numata K."/>
            <person name="Arakawa K."/>
        </authorList>
    </citation>
    <scope>NUCLEOTIDE SEQUENCE</scope>
</reference>
<name>A0A8X6NLJ7_NEPPI</name>
<dbReference type="Proteomes" id="UP000887013">
    <property type="component" value="Unassembled WGS sequence"/>
</dbReference>
<keyword evidence="2" id="KW-1185">Reference proteome</keyword>